<dbReference type="PANTHER" id="PTHR34477">
    <property type="entry name" value="UPF0213 PROTEIN YHBQ"/>
    <property type="match status" value="1"/>
</dbReference>
<dbReference type="InterPro" id="IPR050190">
    <property type="entry name" value="UPF0213_domain"/>
</dbReference>
<comment type="caution">
    <text evidence="4">The sequence shown here is derived from an EMBL/GenBank/DDBJ whole genome shotgun (WGS) entry which is preliminary data.</text>
</comment>
<keyword evidence="5" id="KW-1185">Reference proteome</keyword>
<feature type="domain" description="GIY-YIG" evidence="3">
    <location>
        <begin position="2"/>
        <end position="77"/>
    </location>
</feature>
<accession>A0ABS6SDU1</accession>
<dbReference type="Proteomes" id="UP000722336">
    <property type="component" value="Unassembled WGS sequence"/>
</dbReference>
<dbReference type="CDD" id="cd10456">
    <property type="entry name" value="GIY-YIG_UPF0213"/>
    <property type="match status" value="1"/>
</dbReference>
<evidence type="ECO:0000313" key="5">
    <source>
        <dbReference type="Proteomes" id="UP000722336"/>
    </source>
</evidence>
<sequence>MSAYWTYILQLRTGHYYVGHTGDLDRRIGEHMSGEGDGFVANRLPCTLVYADQFETRTQAFEQERRLKSWSRAKKEAFMEQRWSDLSILATPPKERQQRILADTKTPSQSSRAQSRDALKLLQNNDASLDCARDDEVQDITSNTHADTHPNA</sequence>
<proteinExistence type="inferred from homology"/>
<protein>
    <submittedName>
        <fullName evidence="4">GIY-YIG nuclease family protein</fullName>
    </submittedName>
</protein>
<organism evidence="4 5">
    <name type="scientific">Pacificimonas pallii</name>
    <dbReference type="NCBI Taxonomy" id="2827236"/>
    <lineage>
        <taxon>Bacteria</taxon>
        <taxon>Pseudomonadati</taxon>
        <taxon>Pseudomonadota</taxon>
        <taxon>Alphaproteobacteria</taxon>
        <taxon>Sphingomonadales</taxon>
        <taxon>Sphingosinicellaceae</taxon>
        <taxon>Pacificimonas</taxon>
    </lineage>
</organism>
<dbReference type="InterPro" id="IPR000305">
    <property type="entry name" value="GIY-YIG_endonuc"/>
</dbReference>
<evidence type="ECO:0000256" key="1">
    <source>
        <dbReference type="ARBA" id="ARBA00007435"/>
    </source>
</evidence>
<evidence type="ECO:0000259" key="3">
    <source>
        <dbReference type="PROSITE" id="PS50164"/>
    </source>
</evidence>
<dbReference type="PROSITE" id="PS50164">
    <property type="entry name" value="GIY_YIG"/>
    <property type="match status" value="1"/>
</dbReference>
<feature type="region of interest" description="Disordered" evidence="2">
    <location>
        <begin position="94"/>
        <end position="120"/>
    </location>
</feature>
<comment type="similarity">
    <text evidence="1">Belongs to the UPF0213 family.</text>
</comment>
<evidence type="ECO:0000313" key="4">
    <source>
        <dbReference type="EMBL" id="MBV7256584.1"/>
    </source>
</evidence>
<dbReference type="PANTHER" id="PTHR34477:SF1">
    <property type="entry name" value="UPF0213 PROTEIN YHBQ"/>
    <property type="match status" value="1"/>
</dbReference>
<dbReference type="EMBL" id="JAGSPA010000002">
    <property type="protein sequence ID" value="MBV7256584.1"/>
    <property type="molecule type" value="Genomic_DNA"/>
</dbReference>
<dbReference type="RefSeq" id="WP_218445249.1">
    <property type="nucleotide sequence ID" value="NZ_JAGSPA010000002.1"/>
</dbReference>
<name>A0ABS6SDU1_9SPHN</name>
<evidence type="ECO:0000256" key="2">
    <source>
        <dbReference type="SAM" id="MobiDB-lite"/>
    </source>
</evidence>
<dbReference type="Pfam" id="PF01541">
    <property type="entry name" value="GIY-YIG"/>
    <property type="match status" value="1"/>
</dbReference>
<gene>
    <name evidence="4" type="ORF">KCG44_07270</name>
</gene>
<reference evidence="4 5" key="1">
    <citation type="submission" date="2021-04" db="EMBL/GenBank/DDBJ databases">
        <authorList>
            <person name="Pira H."/>
            <person name="Risdian C."/>
            <person name="Wink J."/>
        </authorList>
    </citation>
    <scope>NUCLEOTIDE SEQUENCE [LARGE SCALE GENOMIC DNA]</scope>
    <source>
        <strain evidence="4 5">WHA3</strain>
    </source>
</reference>